<evidence type="ECO:0000259" key="3">
    <source>
        <dbReference type="Pfam" id="PF13628"/>
    </source>
</evidence>
<organism evidence="4 5">
    <name type="scientific">Paractinoplanes hotanensis</name>
    <dbReference type="NCBI Taxonomy" id="2906497"/>
    <lineage>
        <taxon>Bacteria</taxon>
        <taxon>Bacillati</taxon>
        <taxon>Actinomycetota</taxon>
        <taxon>Actinomycetes</taxon>
        <taxon>Micromonosporales</taxon>
        <taxon>Micromonosporaceae</taxon>
        <taxon>Paractinoplanes</taxon>
    </lineage>
</organism>
<gene>
    <name evidence="4" type="ORF">LXN57_37250</name>
</gene>
<keyword evidence="1" id="KW-0472">Membrane</keyword>
<proteinExistence type="predicted"/>
<dbReference type="Gene3D" id="1.20.1260.10">
    <property type="match status" value="1"/>
</dbReference>
<evidence type="ECO:0000256" key="1">
    <source>
        <dbReference type="SAM" id="Phobius"/>
    </source>
</evidence>
<keyword evidence="1" id="KW-1133">Transmembrane helix</keyword>
<reference evidence="4 5" key="1">
    <citation type="submission" date="2022-06" db="EMBL/GenBank/DDBJ databases">
        <title>Actinoplanes abujensis sp. nov., isolated from Nigerian arid soil.</title>
        <authorList>
            <person name="Ding P."/>
        </authorList>
    </citation>
    <scope>NUCLEOTIDE SEQUENCE [LARGE SCALE GENOMIC DNA]</scope>
    <source>
        <strain evidence="5">TRM88002</strain>
    </source>
</reference>
<dbReference type="Proteomes" id="UP001523216">
    <property type="component" value="Unassembled WGS sequence"/>
</dbReference>
<evidence type="ECO:0000256" key="2">
    <source>
        <dbReference type="SAM" id="SignalP"/>
    </source>
</evidence>
<accession>A0ABT0YAX8</accession>
<feature type="chain" id="PRO_5046467161" evidence="2">
    <location>
        <begin position="35"/>
        <end position="264"/>
    </location>
</feature>
<protein>
    <submittedName>
        <fullName evidence="4">DUF4142 domain-containing protein</fullName>
    </submittedName>
</protein>
<dbReference type="PANTHER" id="PTHR38593:SF1">
    <property type="entry name" value="BLR2558 PROTEIN"/>
    <property type="match status" value="1"/>
</dbReference>
<feature type="domain" description="DUF4142" evidence="3">
    <location>
        <begin position="61"/>
        <end position="191"/>
    </location>
</feature>
<evidence type="ECO:0000313" key="5">
    <source>
        <dbReference type="Proteomes" id="UP001523216"/>
    </source>
</evidence>
<evidence type="ECO:0000313" key="4">
    <source>
        <dbReference type="EMBL" id="MCM4083211.1"/>
    </source>
</evidence>
<dbReference type="Pfam" id="PF13628">
    <property type="entry name" value="DUF4142"/>
    <property type="match status" value="1"/>
</dbReference>
<dbReference type="InterPro" id="IPR012347">
    <property type="entry name" value="Ferritin-like"/>
</dbReference>
<name>A0ABT0YAX8_9ACTN</name>
<dbReference type="RefSeq" id="WP_251802921.1">
    <property type="nucleotide sequence ID" value="NZ_JAMQOL010000055.1"/>
</dbReference>
<keyword evidence="5" id="KW-1185">Reference proteome</keyword>
<dbReference type="PANTHER" id="PTHR38593">
    <property type="entry name" value="BLR2558 PROTEIN"/>
    <property type="match status" value="1"/>
</dbReference>
<sequence>MLTARFTRRSTRWLVGISAAVLTLLVAPVAPAQAAPGDSGPVPVPSSNGLPNKGFGALTDADKDFVIKVRLAGLWEIPASNMAQEKSNDQRVVKIAKSIAEQHVVLDNLDRVTAKKLNIDLPGKPNTDQMFWLQEMREAKGQQFDQIYIDRLRQAHGKIFPAIATIRSTTRNDSVRKLAQETNQFVMTHMTLLESSNIVDYGSLPTAPAPANAGSGPVPVDGQMLAAASSNGGIPGVSTTVILLVLAAALVAGVITSMRIFRAR</sequence>
<keyword evidence="2" id="KW-0732">Signal</keyword>
<comment type="caution">
    <text evidence="4">The sequence shown here is derived from an EMBL/GenBank/DDBJ whole genome shotgun (WGS) entry which is preliminary data.</text>
</comment>
<dbReference type="InterPro" id="IPR025419">
    <property type="entry name" value="DUF4142"/>
</dbReference>
<keyword evidence="1" id="KW-0812">Transmembrane</keyword>
<feature type="signal peptide" evidence="2">
    <location>
        <begin position="1"/>
        <end position="34"/>
    </location>
</feature>
<dbReference type="EMBL" id="JAMQOL010000055">
    <property type="protein sequence ID" value="MCM4083211.1"/>
    <property type="molecule type" value="Genomic_DNA"/>
</dbReference>
<feature type="transmembrane region" description="Helical" evidence="1">
    <location>
        <begin position="241"/>
        <end position="261"/>
    </location>
</feature>